<feature type="chain" id="PRO_5026214696" description="Lipoprotein" evidence="2">
    <location>
        <begin position="26"/>
        <end position="146"/>
    </location>
</feature>
<name>A0A6I4TSX1_9SPHN</name>
<sequence>MKRRLIYLILFALLGVSACSGQGDADGNRWSEGKRIVYDASSETQPGRSRAQRRPSEKQKAFLRVTSSPSNLQPERFEEFSSLYPPEERNSWSLDYFSFQDDSIAVINSSNFNDLYGVLLIGNDEYYFLPGSENDFDFIFEDIMHK</sequence>
<feature type="region of interest" description="Disordered" evidence="1">
    <location>
        <begin position="41"/>
        <end position="65"/>
    </location>
</feature>
<evidence type="ECO:0000313" key="4">
    <source>
        <dbReference type="Proteomes" id="UP000469430"/>
    </source>
</evidence>
<evidence type="ECO:0000256" key="2">
    <source>
        <dbReference type="SAM" id="SignalP"/>
    </source>
</evidence>
<accession>A0A6I4TSX1</accession>
<gene>
    <name evidence="3" type="ORF">GRI97_04375</name>
</gene>
<comment type="caution">
    <text evidence="3">The sequence shown here is derived from an EMBL/GenBank/DDBJ whole genome shotgun (WGS) entry which is preliminary data.</text>
</comment>
<dbReference type="OrthoDB" id="7409704at2"/>
<dbReference type="PROSITE" id="PS51257">
    <property type="entry name" value="PROKAR_LIPOPROTEIN"/>
    <property type="match status" value="1"/>
</dbReference>
<protein>
    <recommendedName>
        <fullName evidence="5">Lipoprotein</fullName>
    </recommendedName>
</protein>
<dbReference type="Proteomes" id="UP000469430">
    <property type="component" value="Unassembled WGS sequence"/>
</dbReference>
<reference evidence="3 4" key="1">
    <citation type="submission" date="2019-12" db="EMBL/GenBank/DDBJ databases">
        <title>Genomic-based taxomic classification of the family Erythrobacteraceae.</title>
        <authorList>
            <person name="Xu L."/>
        </authorList>
    </citation>
    <scope>NUCLEOTIDE SEQUENCE [LARGE SCALE GENOMIC DNA]</scope>
    <source>
        <strain evidence="3 4">S36</strain>
    </source>
</reference>
<organism evidence="3 4">
    <name type="scientific">Croceibacterium xixiisoli</name>
    <dbReference type="NCBI Taxonomy" id="1476466"/>
    <lineage>
        <taxon>Bacteria</taxon>
        <taxon>Pseudomonadati</taxon>
        <taxon>Pseudomonadota</taxon>
        <taxon>Alphaproteobacteria</taxon>
        <taxon>Sphingomonadales</taxon>
        <taxon>Erythrobacteraceae</taxon>
        <taxon>Croceibacterium</taxon>
    </lineage>
</organism>
<feature type="signal peptide" evidence="2">
    <location>
        <begin position="1"/>
        <end position="25"/>
    </location>
</feature>
<keyword evidence="4" id="KW-1185">Reference proteome</keyword>
<dbReference type="RefSeq" id="WP_161389881.1">
    <property type="nucleotide sequence ID" value="NZ_JBHSCP010000001.1"/>
</dbReference>
<evidence type="ECO:0000256" key="1">
    <source>
        <dbReference type="SAM" id="MobiDB-lite"/>
    </source>
</evidence>
<dbReference type="EMBL" id="WTYJ01000001">
    <property type="protein sequence ID" value="MXO98221.1"/>
    <property type="molecule type" value="Genomic_DNA"/>
</dbReference>
<evidence type="ECO:0008006" key="5">
    <source>
        <dbReference type="Google" id="ProtNLM"/>
    </source>
</evidence>
<evidence type="ECO:0000313" key="3">
    <source>
        <dbReference type="EMBL" id="MXO98221.1"/>
    </source>
</evidence>
<dbReference type="AlphaFoldDB" id="A0A6I4TSX1"/>
<proteinExistence type="predicted"/>
<keyword evidence="2" id="KW-0732">Signal</keyword>